<proteinExistence type="predicted"/>
<dbReference type="AlphaFoldDB" id="R7SFT0"/>
<name>R7SFT0_FOMME</name>
<evidence type="ECO:0000313" key="1">
    <source>
        <dbReference type="EMBL" id="EJC97573.1"/>
    </source>
</evidence>
<dbReference type="Proteomes" id="UP000053630">
    <property type="component" value="Unassembled WGS sequence"/>
</dbReference>
<dbReference type="OrthoDB" id="3255758at2759"/>
<reference evidence="2" key="1">
    <citation type="journal article" date="2012" name="Science">
        <title>The Paleozoic origin of enzymatic lignin decomposition reconstructed from 31 fungal genomes.</title>
        <authorList>
            <person name="Floudas D."/>
            <person name="Binder M."/>
            <person name="Riley R."/>
            <person name="Barry K."/>
            <person name="Blanchette R.A."/>
            <person name="Henrissat B."/>
            <person name="Martinez A.T."/>
            <person name="Otillar R."/>
            <person name="Spatafora J.W."/>
            <person name="Yadav J.S."/>
            <person name="Aerts A."/>
            <person name="Benoit I."/>
            <person name="Boyd A."/>
            <person name="Carlson A."/>
            <person name="Copeland A."/>
            <person name="Coutinho P.M."/>
            <person name="de Vries R.P."/>
            <person name="Ferreira P."/>
            <person name="Findley K."/>
            <person name="Foster B."/>
            <person name="Gaskell J."/>
            <person name="Glotzer D."/>
            <person name="Gorecki P."/>
            <person name="Heitman J."/>
            <person name="Hesse C."/>
            <person name="Hori C."/>
            <person name="Igarashi K."/>
            <person name="Jurgens J.A."/>
            <person name="Kallen N."/>
            <person name="Kersten P."/>
            <person name="Kohler A."/>
            <person name="Kuees U."/>
            <person name="Kumar T.K.A."/>
            <person name="Kuo A."/>
            <person name="LaButti K."/>
            <person name="Larrondo L.F."/>
            <person name="Lindquist E."/>
            <person name="Ling A."/>
            <person name="Lombard V."/>
            <person name="Lucas S."/>
            <person name="Lundell T."/>
            <person name="Martin R."/>
            <person name="McLaughlin D.J."/>
            <person name="Morgenstern I."/>
            <person name="Morin E."/>
            <person name="Murat C."/>
            <person name="Nagy L.G."/>
            <person name="Nolan M."/>
            <person name="Ohm R.A."/>
            <person name="Patyshakuliyeva A."/>
            <person name="Rokas A."/>
            <person name="Ruiz-Duenas F.J."/>
            <person name="Sabat G."/>
            <person name="Salamov A."/>
            <person name="Samejima M."/>
            <person name="Schmutz J."/>
            <person name="Slot J.C."/>
            <person name="St John F."/>
            <person name="Stenlid J."/>
            <person name="Sun H."/>
            <person name="Sun S."/>
            <person name="Syed K."/>
            <person name="Tsang A."/>
            <person name="Wiebenga A."/>
            <person name="Young D."/>
            <person name="Pisabarro A."/>
            <person name="Eastwood D.C."/>
            <person name="Martin F."/>
            <person name="Cullen D."/>
            <person name="Grigoriev I.V."/>
            <person name="Hibbett D.S."/>
        </authorList>
    </citation>
    <scope>NUCLEOTIDE SEQUENCE [LARGE SCALE GENOMIC DNA]</scope>
    <source>
        <strain evidence="2">MF3/22</strain>
    </source>
</reference>
<dbReference type="EMBL" id="JH718050">
    <property type="protein sequence ID" value="EJC97573.1"/>
    <property type="molecule type" value="Genomic_DNA"/>
</dbReference>
<dbReference type="GeneID" id="18678455"/>
<accession>R7SFT0</accession>
<evidence type="ECO:0008006" key="3">
    <source>
        <dbReference type="Google" id="ProtNLM"/>
    </source>
</evidence>
<sequence>MLKKAKDNGLQAESGWKPVVWSLAVEALAGTESESGRVRKEVKHVRSWFHRYKKSFPLYKEMVELVEGIVADGRGAFWPSQNTQTSGMPSLQAASSSSLASNKTSSVSAVPKSLEDISDFESDTGGDNTQYTKTLPTTSSTASKCVVSLEPEVTAIKKRPRTSGANTIISLSKSIETVVDTTPTKTTSWILETSLQHRTAAIRAIEVDEELSDNDMVDVAEMIHEHTSIADTYLALQNKDHCTTYLQKSLARYKGM</sequence>
<keyword evidence="2" id="KW-1185">Reference proteome</keyword>
<dbReference type="RefSeq" id="XP_007272164.1">
    <property type="nucleotide sequence ID" value="XM_007272102.1"/>
</dbReference>
<gene>
    <name evidence="1" type="ORF">FOMMEDRAFT_24357</name>
</gene>
<protein>
    <recommendedName>
        <fullName evidence="3">Myb/SANT-like domain-containing protein</fullName>
    </recommendedName>
</protein>
<dbReference type="KEGG" id="fme:FOMMEDRAFT_24357"/>
<organism evidence="1 2">
    <name type="scientific">Fomitiporia mediterranea (strain MF3/22)</name>
    <name type="common">Grapevine white-rot fungus</name>
    <dbReference type="NCBI Taxonomy" id="694068"/>
    <lineage>
        <taxon>Eukaryota</taxon>
        <taxon>Fungi</taxon>
        <taxon>Dikarya</taxon>
        <taxon>Basidiomycota</taxon>
        <taxon>Agaricomycotina</taxon>
        <taxon>Agaricomycetes</taxon>
        <taxon>Hymenochaetales</taxon>
        <taxon>Hymenochaetaceae</taxon>
        <taxon>Fomitiporia</taxon>
    </lineage>
</organism>
<evidence type="ECO:0000313" key="2">
    <source>
        <dbReference type="Proteomes" id="UP000053630"/>
    </source>
</evidence>